<sequence>MKKLIIAGLSIGLLVGCGSTDTKSEAKDQTSQSQKSETSTKKTSKHPFPKDAIPVGEGRITVDTPAGNSENGNVPVLFADKNTIMDQIGLDYANFQGDKQTFVYVDKIFNLTTQVGELTQSTFSLEEDTLKPGVHTVTAVQFENDDPKGKVLNFVEAKYEVKEKK</sequence>
<comment type="caution">
    <text evidence="2">The sequence shown here is derived from an EMBL/GenBank/DDBJ whole genome shotgun (WGS) entry which is preliminary data.</text>
</comment>
<protein>
    <recommendedName>
        <fullName evidence="4">Lipoprotein</fullName>
    </recommendedName>
</protein>
<organism evidence="2 3">
    <name type="scientific">Bacillus paramycoides</name>
    <dbReference type="NCBI Taxonomy" id="2026194"/>
    <lineage>
        <taxon>Bacteria</taxon>
        <taxon>Bacillati</taxon>
        <taxon>Bacillota</taxon>
        <taxon>Bacilli</taxon>
        <taxon>Bacillales</taxon>
        <taxon>Bacillaceae</taxon>
        <taxon>Bacillus</taxon>
        <taxon>Bacillus cereus group</taxon>
    </lineage>
</organism>
<dbReference type="PROSITE" id="PS51257">
    <property type="entry name" value="PROKAR_LIPOPROTEIN"/>
    <property type="match status" value="1"/>
</dbReference>
<evidence type="ECO:0000313" key="2">
    <source>
        <dbReference type="EMBL" id="OJD73675.1"/>
    </source>
</evidence>
<reference evidence="2 3" key="1">
    <citation type="submission" date="2016-06" db="EMBL/GenBank/DDBJ databases">
        <title>First insights into the genetic diversity and population structure of in the Bacillus cereus group bacteria from diverse marine environments.</title>
        <authorList>
            <person name="Liu Y."/>
            <person name="Lai Q."/>
            <person name="Shao Z."/>
        </authorList>
    </citation>
    <scope>NUCLEOTIDE SEQUENCE [LARGE SCALE GENOMIC DNA]</scope>
    <source>
        <strain evidence="2 3">NH24A2</strain>
    </source>
</reference>
<name>A0A1J9UWN4_9BACI</name>
<dbReference type="AlphaFoldDB" id="A0A1J9UWN4"/>
<dbReference type="RefSeq" id="WP_071720700.1">
    <property type="nucleotide sequence ID" value="NZ_CBCSHB010000001.1"/>
</dbReference>
<evidence type="ECO:0000256" key="1">
    <source>
        <dbReference type="SAM" id="MobiDB-lite"/>
    </source>
</evidence>
<evidence type="ECO:0008006" key="4">
    <source>
        <dbReference type="Google" id="ProtNLM"/>
    </source>
</evidence>
<evidence type="ECO:0000313" key="3">
    <source>
        <dbReference type="Proteomes" id="UP000182788"/>
    </source>
</evidence>
<dbReference type="Proteomes" id="UP000182788">
    <property type="component" value="Unassembled WGS sequence"/>
</dbReference>
<proteinExistence type="predicted"/>
<dbReference type="EMBL" id="MAOI01000123">
    <property type="protein sequence ID" value="OJD73675.1"/>
    <property type="molecule type" value="Genomic_DNA"/>
</dbReference>
<gene>
    <name evidence="2" type="ORF">BAU28_05925</name>
</gene>
<feature type="region of interest" description="Disordered" evidence="1">
    <location>
        <begin position="20"/>
        <end position="57"/>
    </location>
</feature>
<dbReference type="GeneID" id="87594694"/>
<accession>A0A1J9UWN4</accession>